<dbReference type="CDD" id="cd12164">
    <property type="entry name" value="GDH_like_2"/>
    <property type="match status" value="1"/>
</dbReference>
<dbReference type="PANTHER" id="PTHR43333">
    <property type="entry name" value="2-HACID_DH_C DOMAIN-CONTAINING PROTEIN"/>
    <property type="match status" value="1"/>
</dbReference>
<organism evidence="4 5">
    <name type="scientific">Acinetobacter radioresistens</name>
    <dbReference type="NCBI Taxonomy" id="40216"/>
    <lineage>
        <taxon>Bacteria</taxon>
        <taxon>Pseudomonadati</taxon>
        <taxon>Pseudomonadota</taxon>
        <taxon>Gammaproteobacteria</taxon>
        <taxon>Moraxellales</taxon>
        <taxon>Moraxellaceae</taxon>
        <taxon>Acinetobacter</taxon>
    </lineage>
</organism>
<dbReference type="SUPFAM" id="SSF51735">
    <property type="entry name" value="NAD(P)-binding Rossmann-fold domains"/>
    <property type="match status" value="1"/>
</dbReference>
<dbReference type="Gene3D" id="3.40.50.720">
    <property type="entry name" value="NAD(P)-binding Rossmann-like Domain"/>
    <property type="match status" value="2"/>
</dbReference>
<evidence type="ECO:0000313" key="4">
    <source>
        <dbReference type="EMBL" id="HCM31680.1"/>
    </source>
</evidence>
<keyword evidence="4" id="KW-0670">Pyruvate</keyword>
<evidence type="ECO:0000256" key="2">
    <source>
        <dbReference type="ARBA" id="ARBA00023027"/>
    </source>
</evidence>
<dbReference type="GO" id="GO:0051287">
    <property type="term" value="F:NAD binding"/>
    <property type="evidence" value="ECO:0007669"/>
    <property type="project" value="InterPro"/>
</dbReference>
<evidence type="ECO:0000313" key="5">
    <source>
        <dbReference type="Proteomes" id="UP000262257"/>
    </source>
</evidence>
<keyword evidence="2" id="KW-0520">NAD</keyword>
<dbReference type="EMBL" id="DPXL01000119">
    <property type="protein sequence ID" value="HCM31680.1"/>
    <property type="molecule type" value="Genomic_DNA"/>
</dbReference>
<dbReference type="Pfam" id="PF02826">
    <property type="entry name" value="2-Hacid_dh_C"/>
    <property type="match status" value="1"/>
</dbReference>
<keyword evidence="1" id="KW-0560">Oxidoreductase</keyword>
<evidence type="ECO:0000256" key="1">
    <source>
        <dbReference type="ARBA" id="ARBA00023002"/>
    </source>
</evidence>
<dbReference type="GO" id="GO:0016491">
    <property type="term" value="F:oxidoreductase activity"/>
    <property type="evidence" value="ECO:0007669"/>
    <property type="project" value="UniProtKB-KW"/>
</dbReference>
<reference evidence="4 5" key="1">
    <citation type="journal article" date="2018" name="Nat. Biotechnol.">
        <title>A standardized bacterial taxonomy based on genome phylogeny substantially revises the tree of life.</title>
        <authorList>
            <person name="Parks D.H."/>
            <person name="Chuvochina M."/>
            <person name="Waite D.W."/>
            <person name="Rinke C."/>
            <person name="Skarshewski A."/>
            <person name="Chaumeil P.A."/>
            <person name="Hugenholtz P."/>
        </authorList>
    </citation>
    <scope>NUCLEOTIDE SEQUENCE [LARGE SCALE GENOMIC DNA]</scope>
    <source>
        <strain evidence="4">UBA10045</strain>
    </source>
</reference>
<gene>
    <name evidence="4" type="ORF">DIC32_09220</name>
</gene>
<name>A0A3D3G0Y1_ACIRA</name>
<evidence type="ECO:0000259" key="3">
    <source>
        <dbReference type="Pfam" id="PF02826"/>
    </source>
</evidence>
<protein>
    <submittedName>
        <fullName evidence="4">Glyoxylate/hydroxypyruvate reductase A</fullName>
    </submittedName>
</protein>
<comment type="caution">
    <text evidence="4">The sequence shown here is derived from an EMBL/GenBank/DDBJ whole genome shotgun (WGS) entry which is preliminary data.</text>
</comment>
<proteinExistence type="predicted"/>
<dbReference type="InterPro" id="IPR036291">
    <property type="entry name" value="NAD(P)-bd_dom_sf"/>
</dbReference>
<sequence length="307" mass="34997">MIVISCKIPEIEKILLKVFQKYAPEGTYCLPESEQAQQATTAACWFPDIEQLKQLPQLKVIHSIAAGIEHLDLNLIDSSYLVCRVIDEQHQKGMFEYLLWAVLYYQRQFDRAINQQKQQLWKQYRQFSSQDIQIGVMGLGHMGGYVATHFAQMGYQVSGWARSKKNLHRVQSFAGNEELDGFLAKSQILINLLPLTAQNHSILSAQVLKKLPEQACVINCGRGQHLVLSDLIAALDSGHLRGAVLDVFEREPLEQADLLWTHEKVLITPHVASHAPMSIVVEQILENDRRYKEYEPLNHQIDPARGY</sequence>
<dbReference type="Proteomes" id="UP000262257">
    <property type="component" value="Unassembled WGS sequence"/>
</dbReference>
<dbReference type="InterPro" id="IPR006140">
    <property type="entry name" value="D-isomer_DH_NAD-bd"/>
</dbReference>
<feature type="domain" description="D-isomer specific 2-hydroxyacid dehydrogenase NAD-binding" evidence="3">
    <location>
        <begin position="100"/>
        <end position="272"/>
    </location>
</feature>
<dbReference type="AlphaFoldDB" id="A0A3D3G0Y1"/>
<dbReference type="PANTHER" id="PTHR43333:SF1">
    <property type="entry name" value="D-ISOMER SPECIFIC 2-HYDROXYACID DEHYDROGENASE NAD-BINDING DOMAIN-CONTAINING PROTEIN"/>
    <property type="match status" value="1"/>
</dbReference>
<accession>A0A3D3G0Y1</accession>